<dbReference type="EMBL" id="JAJEQQ010000001">
    <property type="protein sequence ID" value="MCC2226347.1"/>
    <property type="molecule type" value="Genomic_DNA"/>
</dbReference>
<proteinExistence type="predicted"/>
<accession>A0AAW4W5B9</accession>
<sequence length="224" mass="25858">MNEIKITPEEIGKAAELIRKVAEGTTQPAEPLTSWEIAKIFQSTHTRIFNRISRFYNAEASEDEKKEFEIAYRLYRNQRKHPIWKLSEKGCQLYIEKICAEEKRSKAFVEGLGKFNDLIAQHFHGVKTQENILMKGRSRTECSYIKNLFDQFIEGPAIENREIEELGAKYEEFYKAMGGLNDDVAAKRKVEDSVMGVAIEAEMQGFIYGFKVFEILLNRELATA</sequence>
<evidence type="ECO:0000313" key="2">
    <source>
        <dbReference type="Proteomes" id="UP001198612"/>
    </source>
</evidence>
<dbReference type="AlphaFoldDB" id="A0AAW4W5B9"/>
<evidence type="ECO:0000313" key="1">
    <source>
        <dbReference type="EMBL" id="MCC2226347.1"/>
    </source>
</evidence>
<name>A0AAW4W5B9_9FIRM</name>
<comment type="caution">
    <text evidence="1">The sequence shown here is derived from an EMBL/GenBank/DDBJ whole genome shotgun (WGS) entry which is preliminary data.</text>
</comment>
<dbReference type="Proteomes" id="UP001198612">
    <property type="component" value="Unassembled WGS sequence"/>
</dbReference>
<reference evidence="1 2" key="1">
    <citation type="submission" date="2021-10" db="EMBL/GenBank/DDBJ databases">
        <title>Anaerobic single-cell dispensing facilitates the cultivation of human gut bacteria.</title>
        <authorList>
            <person name="Afrizal A."/>
        </authorList>
    </citation>
    <scope>NUCLEOTIDE SEQUENCE [LARGE SCALE GENOMIC DNA]</scope>
    <source>
        <strain evidence="1 2">CLA-AA-H217</strain>
    </source>
</reference>
<organism evidence="1 2">
    <name type="scientific">Blautia fusiformis</name>
    <dbReference type="NCBI Taxonomy" id="2881264"/>
    <lineage>
        <taxon>Bacteria</taxon>
        <taxon>Bacillati</taxon>
        <taxon>Bacillota</taxon>
        <taxon>Clostridia</taxon>
        <taxon>Lachnospirales</taxon>
        <taxon>Lachnospiraceae</taxon>
        <taxon>Blautia</taxon>
    </lineage>
</organism>
<keyword evidence="2" id="KW-1185">Reference proteome</keyword>
<dbReference type="RefSeq" id="WP_227588330.1">
    <property type="nucleotide sequence ID" value="NZ_JAJEQQ010000001.1"/>
</dbReference>
<protein>
    <submittedName>
        <fullName evidence="1">Uncharacterized protein</fullName>
    </submittedName>
</protein>
<gene>
    <name evidence="1" type="ORF">LKD40_00720</name>
</gene>